<keyword evidence="8" id="KW-1185">Reference proteome</keyword>
<dbReference type="GO" id="GO:0003723">
    <property type="term" value="F:RNA binding"/>
    <property type="evidence" value="ECO:0007669"/>
    <property type="project" value="UniProtKB-UniRule"/>
</dbReference>
<dbReference type="SMART" id="SM00028">
    <property type="entry name" value="TPR"/>
    <property type="match status" value="3"/>
</dbReference>
<feature type="zinc finger region" description="C3H1-type" evidence="3">
    <location>
        <begin position="595"/>
        <end position="622"/>
    </location>
</feature>
<evidence type="ECO:0000259" key="6">
    <source>
        <dbReference type="PROSITE" id="PS50103"/>
    </source>
</evidence>
<reference evidence="7 8" key="1">
    <citation type="submission" date="2020-10" db="EMBL/GenBank/DDBJ databases">
        <title>Pygocentrus nattereri (red-bellied piranha) genome, fPygNat1, primary haplotype.</title>
        <authorList>
            <person name="Myers G."/>
            <person name="Meyer A."/>
            <person name="Karagic N."/>
            <person name="Pippel M."/>
            <person name="Winkler S."/>
            <person name="Tracey A."/>
            <person name="Wood J."/>
            <person name="Formenti G."/>
            <person name="Howe K."/>
            <person name="Fedrigo O."/>
            <person name="Jarvis E.D."/>
        </authorList>
    </citation>
    <scope>NUCLEOTIDE SEQUENCE [LARGE SCALE GENOMIC DNA]</scope>
</reference>
<dbReference type="SUPFAM" id="SSF48452">
    <property type="entry name" value="TPR-like"/>
    <property type="match status" value="1"/>
</dbReference>
<evidence type="ECO:0000256" key="2">
    <source>
        <dbReference type="PROSITE-ProRule" id="PRU00339"/>
    </source>
</evidence>
<dbReference type="AlphaFoldDB" id="A0AAR2JTN8"/>
<evidence type="ECO:0000256" key="3">
    <source>
        <dbReference type="PROSITE-ProRule" id="PRU00723"/>
    </source>
</evidence>
<dbReference type="InterPro" id="IPR009060">
    <property type="entry name" value="UBA-like_sf"/>
</dbReference>
<reference evidence="7" key="3">
    <citation type="submission" date="2025-09" db="UniProtKB">
        <authorList>
            <consortium name="Ensembl"/>
        </authorList>
    </citation>
    <scope>IDENTIFICATION</scope>
</reference>
<sequence>MPLKMKLPHIPMFIFSDYFRMSENERIMQTHEAVVNFLHRGGTSYSLLDTFSFACGMGLDNYPTEFVEYVESSDDDDDFLHQNDRFCGFTPNFLNKEFPNTRPAVACFKPVKHISPEEAAKHAKELLDEEDKLKKKAEKKKQKKMRRRERRRLEKIEKENADKDKNKKVGPGTVKSKLAEKGSGNKDKTNKNATLHHNPCQEISSEATDSSDGSDEEDDDDNDKESVSDDLQELDMNSCFVTNAGANTKRKLEQKPKSNRKDKKAENSRKHEAEKKSVAESQIKNDESEQGSGEAANDFVTKSMELAVTGNAYAEVGNLDMAVKFFTDAIKHNPKEFKLFGNRSFCYEKMQQYEKALIDADIALSLNPTWIKGLYRKGKALVGLKRYYDASLTYKEVLKLDSSCTDAAQELMRVRIMQLMDMGFTREQSSNALIIHGTVEKALEALSGLQGSVATAAVPVEVSVEKDWIRAERNPQPHKVPLRTLPQNQPRPNAAVKTPPQELFPIWVGDLVPAISESMICEIFSVHGPVHSVRVLQEKRCAFVNYINKEDSEKAIRDMHGFAIAGTSLVVRYPDRIYTHLGASKAATTDTGKVSKLPEECFFWRTTGCIKNNRCTYKHVPEHKGIDRPKANDRRTDI</sequence>
<dbReference type="InterPro" id="IPR000504">
    <property type="entry name" value="RRM_dom"/>
</dbReference>
<dbReference type="GeneTree" id="ENSGT00940000161036"/>
<dbReference type="InterPro" id="IPR011990">
    <property type="entry name" value="TPR-like_helical_dom_sf"/>
</dbReference>
<name>A0AAR2JTN8_PYGNA</name>
<feature type="compositionally biased region" description="Basic and acidic residues" evidence="4">
    <location>
        <begin position="177"/>
        <end position="190"/>
    </location>
</feature>
<dbReference type="Gene3D" id="3.30.70.330">
    <property type="match status" value="1"/>
</dbReference>
<keyword evidence="2" id="KW-0802">TPR repeat</keyword>
<dbReference type="Pfam" id="PF00076">
    <property type="entry name" value="RRM_1"/>
    <property type="match status" value="1"/>
</dbReference>
<dbReference type="Gene3D" id="1.10.8.10">
    <property type="entry name" value="DNA helicase RuvA subunit, C-terminal domain"/>
    <property type="match status" value="1"/>
</dbReference>
<evidence type="ECO:0000313" key="8">
    <source>
        <dbReference type="Proteomes" id="UP001501920"/>
    </source>
</evidence>
<proteinExistence type="predicted"/>
<dbReference type="InterPro" id="IPR012677">
    <property type="entry name" value="Nucleotide-bd_a/b_plait_sf"/>
</dbReference>
<dbReference type="InterPro" id="IPR000571">
    <property type="entry name" value="Znf_CCCH"/>
</dbReference>
<dbReference type="PROSITE" id="PS50005">
    <property type="entry name" value="TPR"/>
    <property type="match status" value="1"/>
</dbReference>
<organism evidence="7 8">
    <name type="scientific">Pygocentrus nattereri</name>
    <name type="common">Red-bellied piranha</name>
    <dbReference type="NCBI Taxonomy" id="42514"/>
    <lineage>
        <taxon>Eukaryota</taxon>
        <taxon>Metazoa</taxon>
        <taxon>Chordata</taxon>
        <taxon>Craniata</taxon>
        <taxon>Vertebrata</taxon>
        <taxon>Euteleostomi</taxon>
        <taxon>Actinopterygii</taxon>
        <taxon>Neopterygii</taxon>
        <taxon>Teleostei</taxon>
        <taxon>Ostariophysi</taxon>
        <taxon>Characiformes</taxon>
        <taxon>Characoidei</taxon>
        <taxon>Pygocentrus</taxon>
    </lineage>
</organism>
<accession>A0AAR2JTN8</accession>
<keyword evidence="3" id="KW-0863">Zinc-finger</keyword>
<dbReference type="InterPro" id="IPR019734">
    <property type="entry name" value="TPR_rpt"/>
</dbReference>
<evidence type="ECO:0000259" key="5">
    <source>
        <dbReference type="PROSITE" id="PS50102"/>
    </source>
</evidence>
<evidence type="ECO:0000313" key="7">
    <source>
        <dbReference type="Ensembl" id="ENSPNAP00000053549.1"/>
    </source>
</evidence>
<evidence type="ECO:0008006" key="9">
    <source>
        <dbReference type="Google" id="ProtNLM"/>
    </source>
</evidence>
<keyword evidence="1" id="KW-0694">RNA-binding</keyword>
<dbReference type="GO" id="GO:0008270">
    <property type="term" value="F:zinc ion binding"/>
    <property type="evidence" value="ECO:0007669"/>
    <property type="project" value="UniProtKB-KW"/>
</dbReference>
<dbReference type="PROSITE" id="PS50103">
    <property type="entry name" value="ZF_C3H1"/>
    <property type="match status" value="1"/>
</dbReference>
<dbReference type="SMART" id="SM00360">
    <property type="entry name" value="RRM"/>
    <property type="match status" value="1"/>
</dbReference>
<dbReference type="Gene3D" id="1.25.40.10">
    <property type="entry name" value="Tetratricopeptide repeat domain"/>
    <property type="match status" value="1"/>
</dbReference>
<feature type="compositionally biased region" description="Basic residues" evidence="4">
    <location>
        <begin position="134"/>
        <end position="150"/>
    </location>
</feature>
<evidence type="ECO:0000256" key="4">
    <source>
        <dbReference type="SAM" id="MobiDB-lite"/>
    </source>
</evidence>
<keyword evidence="3" id="KW-0479">Metal-binding</keyword>
<dbReference type="PANTHER" id="PTHR47678:SF1">
    <property type="entry name" value="TETRATRICOPEPTIDE REPEAT PROTEIN 31"/>
    <property type="match status" value="1"/>
</dbReference>
<reference evidence="7" key="2">
    <citation type="submission" date="2025-08" db="UniProtKB">
        <authorList>
            <consortium name="Ensembl"/>
        </authorList>
    </citation>
    <scope>IDENTIFICATION</scope>
</reference>
<dbReference type="PANTHER" id="PTHR47678">
    <property type="entry name" value="TETRATRICOPEPTIDE REPEAT PROTEIN 31"/>
    <property type="match status" value="1"/>
</dbReference>
<keyword evidence="3" id="KW-0862">Zinc</keyword>
<dbReference type="SUPFAM" id="SSF54928">
    <property type="entry name" value="RNA-binding domain, RBD"/>
    <property type="match status" value="1"/>
</dbReference>
<dbReference type="Ensembl" id="ENSPNAT00000069146.1">
    <property type="protein sequence ID" value="ENSPNAP00000053549.1"/>
    <property type="gene ID" value="ENSPNAG00000018386.2"/>
</dbReference>
<feature type="compositionally biased region" description="Basic and acidic residues" evidence="4">
    <location>
        <begin position="151"/>
        <end position="167"/>
    </location>
</feature>
<dbReference type="CDD" id="cd00590">
    <property type="entry name" value="RRM_SF"/>
    <property type="match status" value="1"/>
</dbReference>
<feature type="compositionally biased region" description="Acidic residues" evidence="4">
    <location>
        <begin position="212"/>
        <end position="233"/>
    </location>
</feature>
<dbReference type="PROSITE" id="PS50102">
    <property type="entry name" value="RRM"/>
    <property type="match status" value="1"/>
</dbReference>
<feature type="domain" description="C3H1-type" evidence="6">
    <location>
        <begin position="595"/>
        <end position="622"/>
    </location>
</feature>
<dbReference type="Proteomes" id="UP001501920">
    <property type="component" value="Chromosome 5"/>
</dbReference>
<feature type="compositionally biased region" description="Basic and acidic residues" evidence="4">
    <location>
        <begin position="263"/>
        <end position="287"/>
    </location>
</feature>
<dbReference type="InterPro" id="IPR035979">
    <property type="entry name" value="RBD_domain_sf"/>
</dbReference>
<feature type="repeat" description="TPR" evidence="2">
    <location>
        <begin position="303"/>
        <end position="336"/>
    </location>
</feature>
<feature type="region of interest" description="Disordered" evidence="4">
    <location>
        <begin position="130"/>
        <end position="295"/>
    </location>
</feature>
<feature type="domain" description="RRM" evidence="5">
    <location>
        <begin position="504"/>
        <end position="576"/>
    </location>
</feature>
<evidence type="ECO:0000256" key="1">
    <source>
        <dbReference type="PROSITE-ProRule" id="PRU00176"/>
    </source>
</evidence>
<protein>
    <recommendedName>
        <fullName evidence="9">Tetratricopeptide repeat protein 31</fullName>
    </recommendedName>
</protein>
<dbReference type="SUPFAM" id="SSF46934">
    <property type="entry name" value="UBA-like"/>
    <property type="match status" value="1"/>
</dbReference>